<sequence>MRKLDQVKNVSFTSSQGSSLPLAIDKAVLIKRSYIPARCGLGSETISFWAVFHFLYLNSLATILGIPCSNQFGASFANRTPLILREIDSTQVRNISQMCYRKDMATSHSCLIC</sequence>
<name>A0ABU7CSS5_9TELE</name>
<gene>
    <name evidence="1" type="ORF">CHARACLAT_031049</name>
</gene>
<reference evidence="1 2" key="1">
    <citation type="submission" date="2021-06" db="EMBL/GenBank/DDBJ databases">
        <authorList>
            <person name="Palmer J.M."/>
        </authorList>
    </citation>
    <scope>NUCLEOTIDE SEQUENCE [LARGE SCALE GENOMIC DNA]</scope>
    <source>
        <strain evidence="1 2">CL_MEX2019</strain>
        <tissue evidence="1">Muscle</tissue>
    </source>
</reference>
<comment type="caution">
    <text evidence="1">The sequence shown here is derived from an EMBL/GenBank/DDBJ whole genome shotgun (WGS) entry which is preliminary data.</text>
</comment>
<protein>
    <submittedName>
        <fullName evidence="1">Uncharacterized protein</fullName>
    </submittedName>
</protein>
<dbReference type="EMBL" id="JAHUTJ010004862">
    <property type="protein sequence ID" value="MED6265992.1"/>
    <property type="molecule type" value="Genomic_DNA"/>
</dbReference>
<dbReference type="Proteomes" id="UP001352852">
    <property type="component" value="Unassembled WGS sequence"/>
</dbReference>
<evidence type="ECO:0000313" key="1">
    <source>
        <dbReference type="EMBL" id="MED6265992.1"/>
    </source>
</evidence>
<accession>A0ABU7CSS5</accession>
<evidence type="ECO:0000313" key="2">
    <source>
        <dbReference type="Proteomes" id="UP001352852"/>
    </source>
</evidence>
<keyword evidence="2" id="KW-1185">Reference proteome</keyword>
<proteinExistence type="predicted"/>
<organism evidence="1 2">
    <name type="scientific">Characodon lateralis</name>
    <dbReference type="NCBI Taxonomy" id="208331"/>
    <lineage>
        <taxon>Eukaryota</taxon>
        <taxon>Metazoa</taxon>
        <taxon>Chordata</taxon>
        <taxon>Craniata</taxon>
        <taxon>Vertebrata</taxon>
        <taxon>Euteleostomi</taxon>
        <taxon>Actinopterygii</taxon>
        <taxon>Neopterygii</taxon>
        <taxon>Teleostei</taxon>
        <taxon>Neoteleostei</taxon>
        <taxon>Acanthomorphata</taxon>
        <taxon>Ovalentaria</taxon>
        <taxon>Atherinomorphae</taxon>
        <taxon>Cyprinodontiformes</taxon>
        <taxon>Goodeidae</taxon>
        <taxon>Characodon</taxon>
    </lineage>
</organism>